<dbReference type="GO" id="GO:0043161">
    <property type="term" value="P:proteasome-mediated ubiquitin-dependent protein catabolic process"/>
    <property type="evidence" value="ECO:0007669"/>
    <property type="project" value="TreeGrafter"/>
</dbReference>
<dbReference type="CDD" id="cd16449">
    <property type="entry name" value="RING-HC"/>
    <property type="match status" value="1"/>
</dbReference>
<name>A0A4Z1EUQ3_9HELO</name>
<feature type="zinc finger region" description="C3H1-type" evidence="8">
    <location>
        <begin position="53"/>
        <end position="80"/>
    </location>
</feature>
<dbReference type="GO" id="GO:0004842">
    <property type="term" value="F:ubiquitin-protein transferase activity"/>
    <property type="evidence" value="ECO:0007669"/>
    <property type="project" value="TreeGrafter"/>
</dbReference>
<feature type="domain" description="C3H1-type" evidence="10">
    <location>
        <begin position="53"/>
        <end position="80"/>
    </location>
</feature>
<keyword evidence="6" id="KW-0833">Ubl conjugation pathway</keyword>
<evidence type="ECO:0000259" key="11">
    <source>
        <dbReference type="PROSITE" id="PS51873"/>
    </source>
</evidence>
<dbReference type="Gene3D" id="4.10.1000.10">
    <property type="entry name" value="Zinc finger, CCCH-type"/>
    <property type="match status" value="1"/>
</dbReference>
<evidence type="ECO:0008006" key="14">
    <source>
        <dbReference type="Google" id="ProtNLM"/>
    </source>
</evidence>
<dbReference type="EMBL" id="PQXH01000034">
    <property type="protein sequence ID" value="TGO15945.1"/>
    <property type="molecule type" value="Genomic_DNA"/>
</dbReference>
<feature type="region of interest" description="Disordered" evidence="9">
    <location>
        <begin position="32"/>
        <end position="59"/>
    </location>
</feature>
<dbReference type="InterPro" id="IPR041367">
    <property type="entry name" value="Znf-CCCH_4"/>
</dbReference>
<keyword evidence="13" id="KW-1185">Reference proteome</keyword>
<dbReference type="PROSITE" id="PS51873">
    <property type="entry name" value="TRIAD"/>
    <property type="match status" value="1"/>
</dbReference>
<evidence type="ECO:0000256" key="6">
    <source>
        <dbReference type="ARBA" id="ARBA00022786"/>
    </source>
</evidence>
<evidence type="ECO:0000313" key="12">
    <source>
        <dbReference type="EMBL" id="TGO15945.1"/>
    </source>
</evidence>
<comment type="caution">
    <text evidence="12">The sequence shown here is derived from an EMBL/GenBank/DDBJ whole genome shotgun (WGS) entry which is preliminary data.</text>
</comment>
<comment type="pathway">
    <text evidence="1">Protein modification; protein ubiquitination.</text>
</comment>
<gene>
    <name evidence="12" type="ORF">BTUL_0034g00690</name>
</gene>
<evidence type="ECO:0000256" key="9">
    <source>
        <dbReference type="SAM" id="MobiDB-lite"/>
    </source>
</evidence>
<accession>A0A4Z1EUQ3</accession>
<dbReference type="OrthoDB" id="10009520at2759"/>
<organism evidence="12 13">
    <name type="scientific">Botrytis tulipae</name>
    <dbReference type="NCBI Taxonomy" id="87230"/>
    <lineage>
        <taxon>Eukaryota</taxon>
        <taxon>Fungi</taxon>
        <taxon>Dikarya</taxon>
        <taxon>Ascomycota</taxon>
        <taxon>Pezizomycotina</taxon>
        <taxon>Leotiomycetes</taxon>
        <taxon>Helotiales</taxon>
        <taxon>Sclerotiniaceae</taxon>
        <taxon>Botrytis</taxon>
    </lineage>
</organism>
<dbReference type="Gene3D" id="3.30.40.10">
    <property type="entry name" value="Zinc/RING finger domain, C3HC4 (zinc finger)"/>
    <property type="match status" value="1"/>
</dbReference>
<dbReference type="Gene3D" id="1.20.120.1750">
    <property type="match status" value="1"/>
</dbReference>
<dbReference type="GO" id="GO:0008270">
    <property type="term" value="F:zinc ion binding"/>
    <property type="evidence" value="ECO:0007669"/>
    <property type="project" value="UniProtKB-KW"/>
</dbReference>
<evidence type="ECO:0000256" key="7">
    <source>
        <dbReference type="ARBA" id="ARBA00022833"/>
    </source>
</evidence>
<evidence type="ECO:0000256" key="4">
    <source>
        <dbReference type="ARBA" id="ARBA00022737"/>
    </source>
</evidence>
<evidence type="ECO:0000256" key="3">
    <source>
        <dbReference type="ARBA" id="ARBA00022723"/>
    </source>
</evidence>
<reference evidence="12 13" key="1">
    <citation type="submission" date="2017-12" db="EMBL/GenBank/DDBJ databases">
        <title>Comparative genomics of Botrytis spp.</title>
        <authorList>
            <person name="Valero-Jimenez C.A."/>
            <person name="Tapia P."/>
            <person name="Veloso J."/>
            <person name="Silva-Moreno E."/>
            <person name="Staats M."/>
            <person name="Valdes J.H."/>
            <person name="Van Kan J.A.L."/>
        </authorList>
    </citation>
    <scope>NUCLEOTIDE SEQUENCE [LARGE SCALE GENOMIC DNA]</scope>
    <source>
        <strain evidence="12 13">Bt9001</strain>
    </source>
</reference>
<dbReference type="SMART" id="SM00647">
    <property type="entry name" value="IBR"/>
    <property type="match status" value="2"/>
</dbReference>
<evidence type="ECO:0000259" key="10">
    <source>
        <dbReference type="PROSITE" id="PS50103"/>
    </source>
</evidence>
<evidence type="ECO:0000256" key="8">
    <source>
        <dbReference type="PROSITE-ProRule" id="PRU00723"/>
    </source>
</evidence>
<dbReference type="PANTHER" id="PTHR22770:SF13">
    <property type="entry name" value="RING-TYPE DOMAIN-CONTAINING PROTEIN"/>
    <property type="match status" value="1"/>
</dbReference>
<dbReference type="SMART" id="SM00356">
    <property type="entry name" value="ZnF_C3H1"/>
    <property type="match status" value="2"/>
</dbReference>
<feature type="domain" description="C3H1-type" evidence="10">
    <location>
        <begin position="1"/>
        <end position="28"/>
    </location>
</feature>
<dbReference type="Proteomes" id="UP000297777">
    <property type="component" value="Unassembled WGS sequence"/>
</dbReference>
<keyword evidence="4" id="KW-0677">Repeat</keyword>
<dbReference type="PROSITE" id="PS50103">
    <property type="entry name" value="ZF_C3H1"/>
    <property type="match status" value="2"/>
</dbReference>
<keyword evidence="5 8" id="KW-0863">Zinc-finger</keyword>
<dbReference type="Pfam" id="PF26200">
    <property type="entry name" value="Rcat_RNF216"/>
    <property type="match status" value="1"/>
</dbReference>
<sequence length="822" mass="91633">MASLAPCKFFASGYCMRGENCRYSHEKNTITSQVSVSAKKPSEVATSHSTQDPRSQIPCYHHSRGNCRNGSACPYSHTAEKQKAKAAEPDLDPEGKQNYDNFTRDFGGALAKFDVGAQVSKISLPTDFSAARIDGLPLDVTAESFVSLLKKKGVHLMPECVRIRRYDDTASADIKVDDPTFAKGFCSKLNEKTFLKTKYPNMKASHVSAGLQSGTNSHQIECKKIQCSWFKPSRAVWLHFGSENVADKVFERINSKSFKVLGQPVKCQSPTGRMASLLGPLTWTVMLPNLPAMTTLKDIPPSITLPHHMPRKIEIGKVNYDVEGEEASAIVMSLLLGVGPIEWSQISTELEGKRAKAVARYYEESDARAAVTSLQDMPLPFCKAITLTVQLISTAKFKVASSIFNAVQSRIRTVSQIWNEQHLKFKIYPSAGLKQQYRVLKIEGEAPKDVAAAKETLNGILDGITVMNGDKPLWTSSLMGNGTVFQKFKKIQQDHGVIILRNKRKQEIKLYGPEENCKEVESIITTIIGTESYTAHIIELKPKDFRWACNGGFRMIATALGDNIATFDIVSRPRRILIAGTEKEYETALKMIGKKESKPLPESVTAKEDCVVCWETADNPILTKCNHVYCIECFELSCSAASSNGKTFSINCHGDMGRCQVSFSLEELQEILSSKAFEDILEASFSSHIQRNPQTFRYCPKPNCDTIYRVTDTMHFNTCTECCTVICTHCHHQHDNKTCAEYEYETSGKYEATIKLMEKIGIKSCPKCKTSIEKTDGCNHIECKCGAHLCWVCLEPFEYSKLCYDHMSAKHGGCFSLPFLQE</sequence>
<evidence type="ECO:0000256" key="1">
    <source>
        <dbReference type="ARBA" id="ARBA00004906"/>
    </source>
</evidence>
<dbReference type="GO" id="GO:0097039">
    <property type="term" value="P:protein linear polyubiquitination"/>
    <property type="evidence" value="ECO:0007669"/>
    <property type="project" value="TreeGrafter"/>
</dbReference>
<feature type="compositionally biased region" description="Polar residues" evidence="9">
    <location>
        <begin position="44"/>
        <end position="54"/>
    </location>
</feature>
<keyword evidence="2" id="KW-0808">Transferase</keyword>
<dbReference type="PANTHER" id="PTHR22770">
    <property type="entry name" value="UBIQUITIN CONJUGATING ENZYME 7 INTERACTING PROTEIN-RELATED"/>
    <property type="match status" value="1"/>
</dbReference>
<keyword evidence="3 8" id="KW-0479">Metal-binding</keyword>
<keyword evidence="7 8" id="KW-0862">Zinc</keyword>
<protein>
    <recommendedName>
        <fullName evidence="14">RING-type E3 ubiquitin transferase</fullName>
    </recommendedName>
</protein>
<dbReference type="GO" id="GO:0043130">
    <property type="term" value="F:ubiquitin binding"/>
    <property type="evidence" value="ECO:0007669"/>
    <property type="project" value="TreeGrafter"/>
</dbReference>
<feature type="domain" description="RING-type" evidence="11">
    <location>
        <begin position="606"/>
        <end position="817"/>
    </location>
</feature>
<dbReference type="InterPro" id="IPR051628">
    <property type="entry name" value="LUBAC_E3_Ligases"/>
</dbReference>
<proteinExistence type="predicted"/>
<dbReference type="InterPro" id="IPR000571">
    <property type="entry name" value="Znf_CCCH"/>
</dbReference>
<dbReference type="InterPro" id="IPR044066">
    <property type="entry name" value="TRIAD_supradom"/>
</dbReference>
<evidence type="ECO:0000256" key="2">
    <source>
        <dbReference type="ARBA" id="ARBA00022679"/>
    </source>
</evidence>
<evidence type="ECO:0000256" key="5">
    <source>
        <dbReference type="ARBA" id="ARBA00022771"/>
    </source>
</evidence>
<dbReference type="Pfam" id="PF01485">
    <property type="entry name" value="IBR"/>
    <property type="match status" value="1"/>
</dbReference>
<dbReference type="Pfam" id="PF18044">
    <property type="entry name" value="zf-CCCH_4"/>
    <property type="match status" value="1"/>
</dbReference>
<dbReference type="SUPFAM" id="SSF57850">
    <property type="entry name" value="RING/U-box"/>
    <property type="match status" value="2"/>
</dbReference>
<dbReference type="AlphaFoldDB" id="A0A4Z1EUQ3"/>
<dbReference type="GO" id="GO:0000151">
    <property type="term" value="C:ubiquitin ligase complex"/>
    <property type="evidence" value="ECO:0007669"/>
    <property type="project" value="TreeGrafter"/>
</dbReference>
<dbReference type="InterPro" id="IPR002867">
    <property type="entry name" value="IBR_dom"/>
</dbReference>
<dbReference type="SUPFAM" id="SSF90229">
    <property type="entry name" value="CCCH zinc finger"/>
    <property type="match status" value="1"/>
</dbReference>
<dbReference type="InterPro" id="IPR013083">
    <property type="entry name" value="Znf_RING/FYVE/PHD"/>
</dbReference>
<feature type="zinc finger region" description="C3H1-type" evidence="8">
    <location>
        <begin position="1"/>
        <end position="28"/>
    </location>
</feature>
<evidence type="ECO:0000313" key="13">
    <source>
        <dbReference type="Proteomes" id="UP000297777"/>
    </source>
</evidence>
<dbReference type="InterPro" id="IPR036855">
    <property type="entry name" value="Znf_CCCH_sf"/>
</dbReference>
<dbReference type="CDD" id="cd20335">
    <property type="entry name" value="BRcat_RBR"/>
    <property type="match status" value="1"/>
</dbReference>